<dbReference type="Proteomes" id="UP001198182">
    <property type="component" value="Unassembled WGS sequence"/>
</dbReference>
<dbReference type="InterPro" id="IPR001708">
    <property type="entry name" value="YidC/ALB3/OXA1/COX18"/>
</dbReference>
<evidence type="ECO:0000256" key="5">
    <source>
        <dbReference type="RuleBase" id="RU003945"/>
    </source>
</evidence>
<keyword evidence="9" id="KW-1185">Reference proteome</keyword>
<feature type="transmembrane region" description="Helical" evidence="6">
    <location>
        <begin position="436"/>
        <end position="455"/>
    </location>
</feature>
<evidence type="ECO:0000256" key="2">
    <source>
        <dbReference type="ARBA" id="ARBA00022692"/>
    </source>
</evidence>
<evidence type="ECO:0000256" key="1">
    <source>
        <dbReference type="ARBA" id="ARBA00004141"/>
    </source>
</evidence>
<dbReference type="RefSeq" id="WP_308454536.1">
    <property type="nucleotide sequence ID" value="NZ_JAJEQR010000048.1"/>
</dbReference>
<reference evidence="8" key="1">
    <citation type="submission" date="2021-10" db="EMBL/GenBank/DDBJ databases">
        <title>Anaerobic single-cell dispensing facilitates the cultivation of human gut bacteria.</title>
        <authorList>
            <person name="Afrizal A."/>
        </authorList>
    </citation>
    <scope>NUCLEOTIDE SEQUENCE</scope>
    <source>
        <strain evidence="8">CLA-AA-H215</strain>
    </source>
</reference>
<feature type="transmembrane region" description="Helical" evidence="6">
    <location>
        <begin position="409"/>
        <end position="429"/>
    </location>
</feature>
<evidence type="ECO:0000313" key="8">
    <source>
        <dbReference type="EMBL" id="MCC2232049.1"/>
    </source>
</evidence>
<dbReference type="GO" id="GO:0032977">
    <property type="term" value="F:membrane insertase activity"/>
    <property type="evidence" value="ECO:0007669"/>
    <property type="project" value="InterPro"/>
</dbReference>
<feature type="transmembrane region" description="Helical" evidence="6">
    <location>
        <begin position="296"/>
        <end position="315"/>
    </location>
</feature>
<feature type="transmembrane region" description="Helical" evidence="6">
    <location>
        <begin position="257"/>
        <end position="276"/>
    </location>
</feature>
<dbReference type="GO" id="GO:0051205">
    <property type="term" value="P:protein insertion into membrane"/>
    <property type="evidence" value="ECO:0007669"/>
    <property type="project" value="TreeGrafter"/>
</dbReference>
<feature type="transmembrane region" description="Helical" evidence="6">
    <location>
        <begin position="34"/>
        <end position="52"/>
    </location>
</feature>
<evidence type="ECO:0000256" key="6">
    <source>
        <dbReference type="SAM" id="Phobius"/>
    </source>
</evidence>
<keyword evidence="4 6" id="KW-0472">Membrane</keyword>
<organism evidence="8 9">
    <name type="scientific">Hominifimenecus microfluidus</name>
    <dbReference type="NCBI Taxonomy" id="2885348"/>
    <lineage>
        <taxon>Bacteria</taxon>
        <taxon>Bacillati</taxon>
        <taxon>Bacillota</taxon>
        <taxon>Clostridia</taxon>
        <taxon>Lachnospirales</taxon>
        <taxon>Lachnospiraceae</taxon>
        <taxon>Hominifimenecus</taxon>
    </lineage>
</organism>
<accession>A0AAE3EBY9</accession>
<dbReference type="AlphaFoldDB" id="A0AAE3EBY9"/>
<feature type="transmembrane region" description="Helical" evidence="6">
    <location>
        <begin position="229"/>
        <end position="251"/>
    </location>
</feature>
<feature type="transmembrane region" description="Helical" evidence="6">
    <location>
        <begin position="365"/>
        <end position="384"/>
    </location>
</feature>
<dbReference type="InterPro" id="IPR017850">
    <property type="entry name" value="Alkaline_phosphatase_core_sf"/>
</dbReference>
<name>A0AAE3EBY9_9FIRM</name>
<dbReference type="Pfam" id="PF02096">
    <property type="entry name" value="60KD_IMP"/>
    <property type="match status" value="1"/>
</dbReference>
<proteinExistence type="inferred from homology"/>
<evidence type="ECO:0000259" key="7">
    <source>
        <dbReference type="Pfam" id="PF02096"/>
    </source>
</evidence>
<comment type="caution">
    <text evidence="8">The sequence shown here is derived from an EMBL/GenBank/DDBJ whole genome shotgun (WGS) entry which is preliminary data.</text>
</comment>
<feature type="domain" description="Membrane insertase YidC/Oxa/ALB C-terminal" evidence="7">
    <location>
        <begin position="34"/>
        <end position="221"/>
    </location>
</feature>
<comment type="similarity">
    <text evidence="5">Belongs to the OXA1/ALB3/YidC family.</text>
</comment>
<dbReference type="EMBL" id="JAJEQR010000048">
    <property type="protein sequence ID" value="MCC2232049.1"/>
    <property type="molecule type" value="Genomic_DNA"/>
</dbReference>
<sequence>MSFLAILNTLILQPLQLFFEVIFTIANRLIGDPGLSIIALSLAMNFLVLPLYKRADAMQEEERETELRLHKGVTHIKKTFKGDERMMMLQTFYRQNNYKPTYVLKGATSLFLEIPFFIAAYKFLSGLQLLNGVSFGPIADLGRPDGLLVIGGMHINLLPIIMTAINLVSCVIFTKGSLLKTKIQLYSMAIFFLVFLYTSPAGLVFYWTLNNTFSLVKTIFYKLKNPGKVLSILGSVVGIVLFVYGVFFYPMPTVKRTALFVGLALLLQVPIVVRVLRSKVPAKAEKAARTGNRKMFLSGALFLSVLTGLLIPSAVINSSAQEFVDAGMFYHPNWFLVSSFCMALGIFVVWMGIFYGLAKPTSRVFFDYAVWIASGMAVVNYMFFGKDLGVLSAALRYEGGLSFTKTQQLLNLLLMVVLVVVLWFIASRWQKHVPEILMIGTAAIFCMSIFNAVGISDSVEVVKEQAEATKNDAPTFTLSKTGQNVIVLMMDRGMNAYVPYIFNEKPELKEQFSGFTYYPNAISFGRSTNIGTPALLGGYEYTPASMNKRSDEALVTKHNEALKVMPVLFDQNGFDVTVFDPVYANYQWTPDLSIFDDYPDISTYITKGTFTDTVTRGELIRSSKRNFFCFGVLKSVPLALQETLYDEGNYNQADAVSGDIAGRQLMTSLYTADGVATAFTNPYNVLRNMTTMMQTSEDSTNTFLLMTNDTTHEPIMLQEPEYEPAQHVNNTEYEKAHADRFTVDGKTLKMENPVDMAHYQTNMAAMIQLGRWFDAMKAAGVYDNTKIIIIADHGRQLGEVEGLFLKDGYDMEANYPLFMVKDFNSTGFNVSDEFMTTGDVPTLATDNVIENPVNPFTGNAINSDAKTAHDQYIFASGQWDVNKNNGNTYLPGDWYTVHDNIFDLNNWSLYAEDAVIDEEP</sequence>
<comment type="subcellular location">
    <subcellularLocation>
        <location evidence="1 5">Membrane</location>
        <topology evidence="1 5">Multi-pass membrane protein</topology>
    </subcellularLocation>
</comment>
<keyword evidence="2 5" id="KW-0812">Transmembrane</keyword>
<protein>
    <submittedName>
        <fullName evidence="8">YidC/Oxa1 family membrane protein insertase</fullName>
    </submittedName>
</protein>
<dbReference type="PANTHER" id="PTHR12428">
    <property type="entry name" value="OXA1"/>
    <property type="match status" value="1"/>
</dbReference>
<keyword evidence="3 6" id="KW-1133">Transmembrane helix</keyword>
<feature type="transmembrane region" description="Helical" evidence="6">
    <location>
        <begin position="186"/>
        <end position="209"/>
    </location>
</feature>
<dbReference type="PANTHER" id="PTHR12428:SF65">
    <property type="entry name" value="CYTOCHROME C OXIDASE ASSEMBLY PROTEIN COX18, MITOCHONDRIAL"/>
    <property type="match status" value="1"/>
</dbReference>
<dbReference type="Gene3D" id="3.40.720.10">
    <property type="entry name" value="Alkaline Phosphatase, subunit A"/>
    <property type="match status" value="1"/>
</dbReference>
<feature type="transmembrane region" description="Helical" evidence="6">
    <location>
        <begin position="147"/>
        <end position="174"/>
    </location>
</feature>
<feature type="transmembrane region" description="Helical" evidence="6">
    <location>
        <begin position="335"/>
        <end position="358"/>
    </location>
</feature>
<dbReference type="InterPro" id="IPR028055">
    <property type="entry name" value="YidC/Oxa/ALB_C"/>
</dbReference>
<dbReference type="SUPFAM" id="SSF53649">
    <property type="entry name" value="Alkaline phosphatase-like"/>
    <property type="match status" value="2"/>
</dbReference>
<evidence type="ECO:0000313" key="9">
    <source>
        <dbReference type="Proteomes" id="UP001198182"/>
    </source>
</evidence>
<dbReference type="GO" id="GO:0005886">
    <property type="term" value="C:plasma membrane"/>
    <property type="evidence" value="ECO:0007669"/>
    <property type="project" value="TreeGrafter"/>
</dbReference>
<evidence type="ECO:0000256" key="3">
    <source>
        <dbReference type="ARBA" id="ARBA00022989"/>
    </source>
</evidence>
<gene>
    <name evidence="8" type="ORF">LKD81_13765</name>
</gene>
<evidence type="ECO:0000256" key="4">
    <source>
        <dbReference type="ARBA" id="ARBA00023136"/>
    </source>
</evidence>